<protein>
    <recommendedName>
        <fullName evidence="2">NFACT RNA-binding domain-containing protein</fullName>
    </recommendedName>
</protein>
<evidence type="ECO:0000313" key="4">
    <source>
        <dbReference type="Proteomes" id="UP000751190"/>
    </source>
</evidence>
<evidence type="ECO:0000256" key="1">
    <source>
        <dbReference type="ARBA" id="ARBA00008998"/>
    </source>
</evidence>
<dbReference type="EMBL" id="JAGTXO010000005">
    <property type="protein sequence ID" value="KAG8467888.1"/>
    <property type="molecule type" value="Genomic_DNA"/>
</dbReference>
<comment type="similarity">
    <text evidence="1">Belongs to the CCDC25 family.</text>
</comment>
<dbReference type="InterPro" id="IPR008532">
    <property type="entry name" value="NFACT_RNA-bd"/>
</dbReference>
<dbReference type="PANTHER" id="PTHR13049:SF2">
    <property type="entry name" value="COILED-COIL DOMAIN-CONTAINING PROTEIN 25"/>
    <property type="match status" value="1"/>
</dbReference>
<dbReference type="AlphaFoldDB" id="A0A8J6CHM0"/>
<dbReference type="OrthoDB" id="200398at2759"/>
<organism evidence="3 4">
    <name type="scientific">Diacronema lutheri</name>
    <name type="common">Unicellular marine alga</name>
    <name type="synonym">Monochrysis lutheri</name>
    <dbReference type="NCBI Taxonomy" id="2081491"/>
    <lineage>
        <taxon>Eukaryota</taxon>
        <taxon>Haptista</taxon>
        <taxon>Haptophyta</taxon>
        <taxon>Pavlovophyceae</taxon>
        <taxon>Pavlovales</taxon>
        <taxon>Pavlovaceae</taxon>
        <taxon>Diacronema</taxon>
    </lineage>
</organism>
<gene>
    <name evidence="3" type="ORF">KFE25_006940</name>
</gene>
<evidence type="ECO:0000313" key="3">
    <source>
        <dbReference type="EMBL" id="KAG8467888.1"/>
    </source>
</evidence>
<comment type="caution">
    <text evidence="3">The sequence shown here is derived from an EMBL/GenBank/DDBJ whole genome shotgun (WGS) entry which is preliminary data.</text>
</comment>
<dbReference type="Pfam" id="PF05670">
    <property type="entry name" value="NFACT-R_1"/>
    <property type="match status" value="1"/>
</dbReference>
<keyword evidence="4" id="KW-1185">Reference proteome</keyword>
<dbReference type="OMA" id="YHDEKAV"/>
<accession>A0A8J6CHM0</accession>
<dbReference type="Proteomes" id="UP000751190">
    <property type="component" value="Unassembled WGS sequence"/>
</dbReference>
<evidence type="ECO:0000259" key="2">
    <source>
        <dbReference type="Pfam" id="PF05670"/>
    </source>
</evidence>
<proteinExistence type="inferred from homology"/>
<sequence>MVFYFVGRDPRYLMYMGRDKEENEELIRYGWPEDVWFHVDKHSSAHVYIRLLEGQSSLDDIPEEVIEDCAQLTKLNSIEGCKLNDITIVYTMWSNLKKTGDMATGQVGFHNRAAVRFTLVKRRKNEICNLLNKSKREENPNFADLRDARDRLEIQAKKRAAQAQRLDDKARRQEFDKERDIKSYAGVFEEERMQSNQEILDKVKQAGKTDIQACREMEDDFM</sequence>
<reference evidence="3" key="1">
    <citation type="submission" date="2021-05" db="EMBL/GenBank/DDBJ databases">
        <title>The genome of the haptophyte Pavlova lutheri (Diacronema luteri, Pavlovales) - a model for lipid biosynthesis in eukaryotic algae.</title>
        <authorList>
            <person name="Hulatt C.J."/>
            <person name="Posewitz M.C."/>
        </authorList>
    </citation>
    <scope>NUCLEOTIDE SEQUENCE</scope>
    <source>
        <strain evidence="3">NIVA-4/92</strain>
    </source>
</reference>
<dbReference type="InterPro" id="IPR039730">
    <property type="entry name" value="Jlp2/Ccd25"/>
</dbReference>
<feature type="domain" description="NFACT RNA-binding" evidence="2">
    <location>
        <begin position="1"/>
        <end position="111"/>
    </location>
</feature>
<dbReference type="PANTHER" id="PTHR13049">
    <property type="entry name" value="DUF814-RELATED"/>
    <property type="match status" value="1"/>
</dbReference>
<name>A0A8J6CHM0_DIALT</name>